<feature type="transmembrane region" description="Helical" evidence="7">
    <location>
        <begin position="94"/>
        <end position="116"/>
    </location>
</feature>
<evidence type="ECO:0000256" key="1">
    <source>
        <dbReference type="ARBA" id="ARBA00004651"/>
    </source>
</evidence>
<dbReference type="PANTHER" id="PTHR42920">
    <property type="entry name" value="OS03G0707200 PROTEIN-RELATED"/>
    <property type="match status" value="1"/>
</dbReference>
<feature type="transmembrane region" description="Helical" evidence="7">
    <location>
        <begin position="213"/>
        <end position="231"/>
    </location>
</feature>
<feature type="transmembrane region" description="Helical" evidence="7">
    <location>
        <begin position="123"/>
        <end position="143"/>
    </location>
</feature>
<comment type="similarity">
    <text evidence="2">Belongs to the EamA transporter family.</text>
</comment>
<evidence type="ECO:0000259" key="8">
    <source>
        <dbReference type="Pfam" id="PF00892"/>
    </source>
</evidence>
<feature type="transmembrane region" description="Helical" evidence="7">
    <location>
        <begin position="243"/>
        <end position="263"/>
    </location>
</feature>
<feature type="transmembrane region" description="Helical" evidence="7">
    <location>
        <begin position="40"/>
        <end position="57"/>
    </location>
</feature>
<feature type="transmembrane region" description="Helical" evidence="7">
    <location>
        <begin position="69"/>
        <end position="88"/>
    </location>
</feature>
<accession>A0A292YK18</accession>
<keyword evidence="10" id="KW-1185">Reference proteome</keyword>
<dbReference type="SUPFAM" id="SSF103481">
    <property type="entry name" value="Multidrug resistance efflux transporter EmrE"/>
    <property type="match status" value="2"/>
</dbReference>
<evidence type="ECO:0000313" key="10">
    <source>
        <dbReference type="Proteomes" id="UP000217785"/>
    </source>
</evidence>
<dbReference type="Proteomes" id="UP000217785">
    <property type="component" value="Unassembled WGS sequence"/>
</dbReference>
<evidence type="ECO:0000256" key="5">
    <source>
        <dbReference type="ARBA" id="ARBA00022989"/>
    </source>
</evidence>
<proteinExistence type="inferred from homology"/>
<sequence>MNRITAGLLVLAGATSYGLLGPFVKKAYNAGFTPQDVTSSQFAFALLVLAVLSFFSWRSLRQVSRRDLLRLSLLGVLSTGTSVFYYFSLHYLPASLGIVLLFQFVWVVMVIDYLVARRKPTGLKWLSLMLVMVGTLLAVNVFAADWQKVSSVGLLLGLLSSVTYGGFLYGYEKVESRAPAVVNSFILSFASVVAIFLIFPPQFVWNGTLGGGLWMWALLIGSLGQVIPPILFNKGIPVVGGTLAGLLASIELPVAVMAAAWLLSEQVLLIQWLGILLILGGIVVAELQGRESPREMAKAHE</sequence>
<protein>
    <recommendedName>
        <fullName evidence="8">EamA domain-containing protein</fullName>
    </recommendedName>
</protein>
<evidence type="ECO:0000256" key="2">
    <source>
        <dbReference type="ARBA" id="ARBA00007362"/>
    </source>
</evidence>
<dbReference type="GO" id="GO:0005886">
    <property type="term" value="C:plasma membrane"/>
    <property type="evidence" value="ECO:0007669"/>
    <property type="project" value="UniProtKB-SubCell"/>
</dbReference>
<feature type="domain" description="EamA" evidence="8">
    <location>
        <begin position="153"/>
        <end position="284"/>
    </location>
</feature>
<keyword evidence="6 7" id="KW-0472">Membrane</keyword>
<feature type="transmembrane region" description="Helical" evidence="7">
    <location>
        <begin position="149"/>
        <end position="169"/>
    </location>
</feature>
<reference evidence="10" key="1">
    <citation type="submission" date="2017-07" db="EMBL/GenBank/DDBJ databases">
        <title>Draft genome sequence of Effusibacillus lacus strain skLN1.</title>
        <authorList>
            <person name="Watanabe M."/>
            <person name="Kojima H."/>
            <person name="Fukui M."/>
        </authorList>
    </citation>
    <scope>NUCLEOTIDE SEQUENCE [LARGE SCALE GENOMIC DNA]</scope>
    <source>
        <strain evidence="10">skLN1</strain>
    </source>
</reference>
<dbReference type="PANTHER" id="PTHR42920:SF5">
    <property type="entry name" value="EAMA DOMAIN-CONTAINING PROTEIN"/>
    <property type="match status" value="1"/>
</dbReference>
<dbReference type="InterPro" id="IPR000620">
    <property type="entry name" value="EamA_dom"/>
</dbReference>
<feature type="domain" description="EamA" evidence="8">
    <location>
        <begin position="8"/>
        <end position="138"/>
    </location>
</feature>
<evidence type="ECO:0000256" key="4">
    <source>
        <dbReference type="ARBA" id="ARBA00022692"/>
    </source>
</evidence>
<dbReference type="InterPro" id="IPR037185">
    <property type="entry name" value="EmrE-like"/>
</dbReference>
<name>A0A292YK18_9BACL</name>
<evidence type="ECO:0000256" key="6">
    <source>
        <dbReference type="ARBA" id="ARBA00023136"/>
    </source>
</evidence>
<gene>
    <name evidence="9" type="ORF">EFBL_0338</name>
</gene>
<dbReference type="Pfam" id="PF00892">
    <property type="entry name" value="EamA"/>
    <property type="match status" value="2"/>
</dbReference>
<dbReference type="RefSeq" id="WP_096180429.1">
    <property type="nucleotide sequence ID" value="NZ_BDUF01000008.1"/>
</dbReference>
<dbReference type="InterPro" id="IPR051258">
    <property type="entry name" value="Diverse_Substrate_Transporter"/>
</dbReference>
<dbReference type="EMBL" id="BDUF01000008">
    <property type="protein sequence ID" value="GAX88724.1"/>
    <property type="molecule type" value="Genomic_DNA"/>
</dbReference>
<dbReference type="AlphaFoldDB" id="A0A292YK18"/>
<dbReference type="OrthoDB" id="3180815at2"/>
<feature type="transmembrane region" description="Helical" evidence="7">
    <location>
        <begin position="269"/>
        <end position="287"/>
    </location>
</feature>
<evidence type="ECO:0000313" key="9">
    <source>
        <dbReference type="EMBL" id="GAX88724.1"/>
    </source>
</evidence>
<keyword evidence="3" id="KW-1003">Cell membrane</keyword>
<keyword evidence="4 7" id="KW-0812">Transmembrane</keyword>
<organism evidence="9 10">
    <name type="scientific">Effusibacillus lacus</name>
    <dbReference type="NCBI Taxonomy" id="1348429"/>
    <lineage>
        <taxon>Bacteria</taxon>
        <taxon>Bacillati</taxon>
        <taxon>Bacillota</taxon>
        <taxon>Bacilli</taxon>
        <taxon>Bacillales</taxon>
        <taxon>Alicyclobacillaceae</taxon>
        <taxon>Effusibacillus</taxon>
    </lineage>
</organism>
<comment type="caution">
    <text evidence="9">The sequence shown here is derived from an EMBL/GenBank/DDBJ whole genome shotgun (WGS) entry which is preliminary data.</text>
</comment>
<evidence type="ECO:0000256" key="7">
    <source>
        <dbReference type="SAM" id="Phobius"/>
    </source>
</evidence>
<evidence type="ECO:0000256" key="3">
    <source>
        <dbReference type="ARBA" id="ARBA00022475"/>
    </source>
</evidence>
<comment type="subcellular location">
    <subcellularLocation>
        <location evidence="1">Cell membrane</location>
        <topology evidence="1">Multi-pass membrane protein</topology>
    </subcellularLocation>
</comment>
<feature type="transmembrane region" description="Helical" evidence="7">
    <location>
        <begin position="181"/>
        <end position="201"/>
    </location>
</feature>
<keyword evidence="5 7" id="KW-1133">Transmembrane helix</keyword>